<feature type="transmembrane region" description="Helical" evidence="9">
    <location>
        <begin position="29"/>
        <end position="52"/>
    </location>
</feature>
<keyword evidence="7 12" id="KW-0675">Receptor</keyword>
<evidence type="ECO:0000256" key="7">
    <source>
        <dbReference type="ARBA" id="ARBA00023170"/>
    </source>
</evidence>
<evidence type="ECO:0000256" key="3">
    <source>
        <dbReference type="ARBA" id="ARBA00022692"/>
    </source>
</evidence>
<evidence type="ECO:0000256" key="5">
    <source>
        <dbReference type="ARBA" id="ARBA00023040"/>
    </source>
</evidence>
<evidence type="ECO:0000259" key="11">
    <source>
        <dbReference type="PROSITE" id="PS50262"/>
    </source>
</evidence>
<evidence type="ECO:0000256" key="10">
    <source>
        <dbReference type="SAM" id="SignalP"/>
    </source>
</evidence>
<sequence length="132" mass="14691">MVLAIFLSFVMCYLPITISKIVDKNVSAPVLHIIGYIMLYLSACINPIIYVIMNKQYRQAYKTVLFCRASRLLGFTHAGSSVGEMERHRVQLQPQSYHGVPSFNSRVGVAVPPSHPAAPRFAAPSAFGRHSR</sequence>
<dbReference type="GO" id="GO:0004930">
    <property type="term" value="F:G protein-coupled receptor activity"/>
    <property type="evidence" value="ECO:0007669"/>
    <property type="project" value="UniProtKB-KW"/>
</dbReference>
<keyword evidence="2" id="KW-1003">Cell membrane</keyword>
<dbReference type="PANTHER" id="PTHR24228">
    <property type="entry name" value="B2 BRADYKININ RECEPTOR/ANGIOTENSIN II RECEPTOR"/>
    <property type="match status" value="1"/>
</dbReference>
<dbReference type="InterPro" id="IPR017452">
    <property type="entry name" value="GPCR_Rhodpsn_7TM"/>
</dbReference>
<feature type="chain" id="PRO_5014824399" evidence="10">
    <location>
        <begin position="20"/>
        <end position="132"/>
    </location>
</feature>
<organism evidence="12">
    <name type="scientific">Anopheles braziliensis</name>
    <dbReference type="NCBI Taxonomy" id="58242"/>
    <lineage>
        <taxon>Eukaryota</taxon>
        <taxon>Metazoa</taxon>
        <taxon>Ecdysozoa</taxon>
        <taxon>Arthropoda</taxon>
        <taxon>Hexapoda</taxon>
        <taxon>Insecta</taxon>
        <taxon>Pterygota</taxon>
        <taxon>Neoptera</taxon>
        <taxon>Endopterygota</taxon>
        <taxon>Diptera</taxon>
        <taxon>Nematocera</taxon>
        <taxon>Culicoidea</taxon>
        <taxon>Culicidae</taxon>
        <taxon>Anophelinae</taxon>
        <taxon>Anopheles</taxon>
    </lineage>
</organism>
<keyword evidence="8" id="KW-0807">Transducer</keyword>
<evidence type="ECO:0000256" key="6">
    <source>
        <dbReference type="ARBA" id="ARBA00023136"/>
    </source>
</evidence>
<evidence type="ECO:0000256" key="4">
    <source>
        <dbReference type="ARBA" id="ARBA00022989"/>
    </source>
</evidence>
<evidence type="ECO:0000256" key="1">
    <source>
        <dbReference type="ARBA" id="ARBA00004651"/>
    </source>
</evidence>
<evidence type="ECO:0000256" key="8">
    <source>
        <dbReference type="ARBA" id="ARBA00023224"/>
    </source>
</evidence>
<keyword evidence="3 9" id="KW-0812">Transmembrane</keyword>
<dbReference type="PROSITE" id="PS50262">
    <property type="entry name" value="G_PROTEIN_RECEP_F1_2"/>
    <property type="match status" value="1"/>
</dbReference>
<proteinExistence type="predicted"/>
<accession>A0A2M3ZMC0</accession>
<protein>
    <submittedName>
        <fullName evidence="12">Putative g-protein coupled receptor moody</fullName>
    </submittedName>
</protein>
<comment type="subcellular location">
    <subcellularLocation>
        <location evidence="1">Cell membrane</location>
        <topology evidence="1">Multi-pass membrane protein</topology>
    </subcellularLocation>
</comment>
<dbReference type="PANTHER" id="PTHR24228:SF63">
    <property type="entry name" value="G-PROTEIN COUPLED RECEPTOR MOODY"/>
    <property type="match status" value="1"/>
</dbReference>
<keyword evidence="4 9" id="KW-1133">Transmembrane helix</keyword>
<feature type="signal peptide" evidence="10">
    <location>
        <begin position="1"/>
        <end position="19"/>
    </location>
</feature>
<evidence type="ECO:0000256" key="2">
    <source>
        <dbReference type="ARBA" id="ARBA00022475"/>
    </source>
</evidence>
<evidence type="ECO:0000256" key="9">
    <source>
        <dbReference type="SAM" id="Phobius"/>
    </source>
</evidence>
<keyword evidence="6 9" id="KW-0472">Membrane</keyword>
<dbReference type="GO" id="GO:0005886">
    <property type="term" value="C:plasma membrane"/>
    <property type="evidence" value="ECO:0007669"/>
    <property type="project" value="UniProtKB-SubCell"/>
</dbReference>
<keyword evidence="5" id="KW-0297">G-protein coupled receptor</keyword>
<keyword evidence="10" id="KW-0732">Signal</keyword>
<name>A0A2M3ZMC0_9DIPT</name>
<dbReference type="AlphaFoldDB" id="A0A2M3ZMC0"/>
<evidence type="ECO:0000313" key="12">
    <source>
        <dbReference type="EMBL" id="MBW29600.1"/>
    </source>
</evidence>
<dbReference type="SUPFAM" id="SSF81321">
    <property type="entry name" value="Family A G protein-coupled receptor-like"/>
    <property type="match status" value="1"/>
</dbReference>
<dbReference type="Gene3D" id="1.20.1070.10">
    <property type="entry name" value="Rhodopsin 7-helix transmembrane proteins"/>
    <property type="match status" value="1"/>
</dbReference>
<feature type="domain" description="G-protein coupled receptors family 1 profile" evidence="11">
    <location>
        <begin position="1"/>
        <end position="50"/>
    </location>
</feature>
<dbReference type="EMBL" id="GGFM01008849">
    <property type="protein sequence ID" value="MBW29600.1"/>
    <property type="molecule type" value="Transcribed_RNA"/>
</dbReference>
<reference evidence="12" key="1">
    <citation type="submission" date="2018-01" db="EMBL/GenBank/DDBJ databases">
        <title>An insight into the sialome of Amazonian anophelines.</title>
        <authorList>
            <person name="Ribeiro J.M."/>
            <person name="Scarpassa V."/>
            <person name="Calvo E."/>
        </authorList>
    </citation>
    <scope>NUCLEOTIDE SEQUENCE</scope>
    <source>
        <tissue evidence="12">Salivary glands</tissue>
    </source>
</reference>